<dbReference type="AlphaFoldDB" id="A0A9N9BZR3"/>
<sequence length="146" mass="17245">PTQPQPETLVETQLEELVEDIEAFRVIAEEYFLKESTKHEALLQQIIQKFGREISWVSQIKDNMENETRNDNKLEPQSMDLDEDHLIKILSWGESAHGLEFKENINNDQLSDISLDQDEWHKLLILPINRNIMTSRKSRNIHHMKN</sequence>
<keyword evidence="2" id="KW-1185">Reference proteome</keyword>
<reference evidence="1" key="1">
    <citation type="submission" date="2021-06" db="EMBL/GenBank/DDBJ databases">
        <authorList>
            <person name="Kallberg Y."/>
            <person name="Tangrot J."/>
            <person name="Rosling A."/>
        </authorList>
    </citation>
    <scope>NUCLEOTIDE SEQUENCE</scope>
    <source>
        <strain evidence="1">MA453B</strain>
    </source>
</reference>
<proteinExistence type="predicted"/>
<accession>A0A9N9BZR3</accession>
<name>A0A9N9BZR3_9GLOM</name>
<comment type="caution">
    <text evidence="1">The sequence shown here is derived from an EMBL/GenBank/DDBJ whole genome shotgun (WGS) entry which is preliminary data.</text>
</comment>
<protein>
    <submittedName>
        <fullName evidence="1">27924_t:CDS:1</fullName>
    </submittedName>
</protein>
<feature type="non-terminal residue" evidence="1">
    <location>
        <position position="146"/>
    </location>
</feature>
<dbReference type="Proteomes" id="UP000789405">
    <property type="component" value="Unassembled WGS sequence"/>
</dbReference>
<evidence type="ECO:0000313" key="2">
    <source>
        <dbReference type="Proteomes" id="UP000789405"/>
    </source>
</evidence>
<organism evidence="1 2">
    <name type="scientific">Dentiscutata erythropus</name>
    <dbReference type="NCBI Taxonomy" id="1348616"/>
    <lineage>
        <taxon>Eukaryota</taxon>
        <taxon>Fungi</taxon>
        <taxon>Fungi incertae sedis</taxon>
        <taxon>Mucoromycota</taxon>
        <taxon>Glomeromycotina</taxon>
        <taxon>Glomeromycetes</taxon>
        <taxon>Diversisporales</taxon>
        <taxon>Gigasporaceae</taxon>
        <taxon>Dentiscutata</taxon>
    </lineage>
</organism>
<dbReference type="EMBL" id="CAJVPY010003139">
    <property type="protein sequence ID" value="CAG8582788.1"/>
    <property type="molecule type" value="Genomic_DNA"/>
</dbReference>
<gene>
    <name evidence="1" type="ORF">DERYTH_LOCUS6777</name>
</gene>
<evidence type="ECO:0000313" key="1">
    <source>
        <dbReference type="EMBL" id="CAG8582788.1"/>
    </source>
</evidence>